<evidence type="ECO:0000259" key="2">
    <source>
        <dbReference type="Pfam" id="PF08522"/>
    </source>
</evidence>
<keyword evidence="1" id="KW-0732">Signal</keyword>
<organism evidence="4 5">
    <name type="scientific">Bacteroides acidifaciens</name>
    <dbReference type="NCBI Taxonomy" id="85831"/>
    <lineage>
        <taxon>Bacteria</taxon>
        <taxon>Pseudomonadati</taxon>
        <taxon>Bacteroidota</taxon>
        <taxon>Bacteroidia</taxon>
        <taxon>Bacteroidales</taxon>
        <taxon>Bacteroidaceae</taxon>
        <taxon>Bacteroides</taxon>
    </lineage>
</organism>
<dbReference type="Pfam" id="PF18620">
    <property type="entry name" value="DUF5627"/>
    <property type="match status" value="1"/>
</dbReference>
<dbReference type="AlphaFoldDB" id="A0A3L8A3L1"/>
<feature type="chain" id="PRO_5018223948" evidence="1">
    <location>
        <begin position="21"/>
        <end position="345"/>
    </location>
</feature>
<dbReference type="Proteomes" id="UP000267159">
    <property type="component" value="Unassembled WGS sequence"/>
</dbReference>
<dbReference type="RefSeq" id="WP_121767288.1">
    <property type="nucleotide sequence ID" value="NZ_CANAOU010000101.1"/>
</dbReference>
<dbReference type="InterPro" id="IPR013728">
    <property type="entry name" value="BT_3987-like_N"/>
</dbReference>
<feature type="domain" description="BT-3987-like N-terminal" evidence="2">
    <location>
        <begin position="32"/>
        <end position="159"/>
    </location>
</feature>
<name>A0A3L8A3L1_9BACE</name>
<accession>A0A3L8A3L1</accession>
<dbReference type="InterPro" id="IPR040580">
    <property type="entry name" value="DUF5627"/>
</dbReference>
<evidence type="ECO:0000313" key="5">
    <source>
        <dbReference type="Proteomes" id="UP000267159"/>
    </source>
</evidence>
<evidence type="ECO:0000256" key="1">
    <source>
        <dbReference type="SAM" id="SignalP"/>
    </source>
</evidence>
<dbReference type="Gene3D" id="2.60.40.1740">
    <property type="entry name" value="hypothetical protein (bacova_03559)"/>
    <property type="match status" value="1"/>
</dbReference>
<gene>
    <name evidence="4" type="ORF">D7Y07_18545</name>
</gene>
<evidence type="ECO:0000259" key="3">
    <source>
        <dbReference type="Pfam" id="PF18620"/>
    </source>
</evidence>
<feature type="signal peptide" evidence="1">
    <location>
        <begin position="1"/>
        <end position="20"/>
    </location>
</feature>
<dbReference type="Gene3D" id="2.40.128.420">
    <property type="match status" value="1"/>
</dbReference>
<sequence length="345" mass="39157">MKKSYLISLIMLCAFSSCHNQDWEFPDFGTRSVYFSYQYPVRTITLGEDNEVDNALDNEHKCKIMATTGGGYSNNNNIVIGIEVDNTLCGNDFRFKGTTDPIVPMPSEYYTLADNKIVIPNGQITGGVEVHFTDAFFADKQALKNTYVIPLRMTDVQNADTILQGKPLASNPKMLLASDWDILPKNYILYCVKYINPWHAVYLRRGKDVITGKAGHESLTREIVRHNQYVEKDEVCDLVTRSINEVELSLMAKDESGNDIPYIVVLQFDENGDCVVKDDSDDYTISGTGKYVKDGDKKSWGNEDRNVIYLDYEVDMPSMKYHTKDTLVVRNRGVVKEEFTPELIP</sequence>
<comment type="caution">
    <text evidence="4">The sequence shown here is derived from an EMBL/GenBank/DDBJ whole genome shotgun (WGS) entry which is preliminary data.</text>
</comment>
<feature type="domain" description="DUF5627" evidence="3">
    <location>
        <begin position="197"/>
        <end position="333"/>
    </location>
</feature>
<evidence type="ECO:0000313" key="4">
    <source>
        <dbReference type="EMBL" id="RLT78564.1"/>
    </source>
</evidence>
<dbReference type="EMBL" id="RAZM01000098">
    <property type="protein sequence ID" value="RLT78564.1"/>
    <property type="molecule type" value="Genomic_DNA"/>
</dbReference>
<proteinExistence type="predicted"/>
<reference evidence="4 5" key="1">
    <citation type="submission" date="2018-09" db="EMBL/GenBank/DDBJ databases">
        <title>Murine metabolic-syndrome-specific gut microbial biobank.</title>
        <authorList>
            <person name="Liu C."/>
        </authorList>
    </citation>
    <scope>NUCLEOTIDE SEQUENCE [LARGE SCALE GENOMIC DNA]</scope>
    <source>
        <strain evidence="4 5">0.1X-D8-26</strain>
    </source>
</reference>
<dbReference type="Pfam" id="PF08522">
    <property type="entry name" value="BT_3987-like_N"/>
    <property type="match status" value="1"/>
</dbReference>
<dbReference type="PROSITE" id="PS51257">
    <property type="entry name" value="PROKAR_LIPOPROTEIN"/>
    <property type="match status" value="1"/>
</dbReference>
<protein>
    <submittedName>
        <fullName evidence="4">DUF1735 domain-containing protein</fullName>
    </submittedName>
</protein>